<name>A0A914DE79_9BILA</name>
<evidence type="ECO:0000313" key="2">
    <source>
        <dbReference type="WBParaSite" id="ACRNAN_scaffold2442.g24507.t1"/>
    </source>
</evidence>
<organism evidence="1 2">
    <name type="scientific">Acrobeloides nanus</name>
    <dbReference type="NCBI Taxonomy" id="290746"/>
    <lineage>
        <taxon>Eukaryota</taxon>
        <taxon>Metazoa</taxon>
        <taxon>Ecdysozoa</taxon>
        <taxon>Nematoda</taxon>
        <taxon>Chromadorea</taxon>
        <taxon>Rhabditida</taxon>
        <taxon>Tylenchina</taxon>
        <taxon>Cephalobomorpha</taxon>
        <taxon>Cephaloboidea</taxon>
        <taxon>Cephalobidae</taxon>
        <taxon>Acrobeloides</taxon>
    </lineage>
</organism>
<reference evidence="2" key="1">
    <citation type="submission" date="2022-11" db="UniProtKB">
        <authorList>
            <consortium name="WormBaseParasite"/>
        </authorList>
    </citation>
    <scope>IDENTIFICATION</scope>
</reference>
<dbReference type="WBParaSite" id="ACRNAN_scaffold2442.g24507.t1">
    <property type="protein sequence ID" value="ACRNAN_scaffold2442.g24507.t1"/>
    <property type="gene ID" value="ACRNAN_scaffold2442.g24507"/>
</dbReference>
<accession>A0A914DE79</accession>
<protein>
    <submittedName>
        <fullName evidence="2">Uncharacterized protein</fullName>
    </submittedName>
</protein>
<proteinExistence type="predicted"/>
<sequence>MNKIMPDFDFGAVTCWYEKMFNRTYLEVPTAEKLDKTYYLSLPYVRFHHEKLKNNGTVDVGKFNCTIGQI</sequence>
<dbReference type="AlphaFoldDB" id="A0A914DE79"/>
<keyword evidence="1" id="KW-1185">Reference proteome</keyword>
<dbReference type="Proteomes" id="UP000887540">
    <property type="component" value="Unplaced"/>
</dbReference>
<evidence type="ECO:0000313" key="1">
    <source>
        <dbReference type="Proteomes" id="UP000887540"/>
    </source>
</evidence>